<dbReference type="GO" id="GO:0005524">
    <property type="term" value="F:ATP binding"/>
    <property type="evidence" value="ECO:0007669"/>
    <property type="project" value="UniProtKB-UniRule"/>
</dbReference>
<feature type="binding site" evidence="14">
    <location>
        <begin position="12"/>
        <end position="14"/>
    </location>
    <ligand>
        <name>substrate</name>
    </ligand>
</feature>
<feature type="domain" description="Carbohydrate kinase PfkB" evidence="15">
    <location>
        <begin position="4"/>
        <end position="294"/>
    </location>
</feature>
<dbReference type="PANTHER" id="PTHR10584">
    <property type="entry name" value="SUGAR KINASE"/>
    <property type="match status" value="1"/>
</dbReference>
<evidence type="ECO:0000313" key="17">
    <source>
        <dbReference type="Proteomes" id="UP000190750"/>
    </source>
</evidence>
<dbReference type="EC" id="2.7.1.229" evidence="11 14"/>
<organism evidence="16 17">
    <name type="scientific">Rhodoferax fermentans</name>
    <dbReference type="NCBI Taxonomy" id="28066"/>
    <lineage>
        <taxon>Bacteria</taxon>
        <taxon>Pseudomonadati</taxon>
        <taxon>Pseudomonadota</taxon>
        <taxon>Betaproteobacteria</taxon>
        <taxon>Burkholderiales</taxon>
        <taxon>Comamonadaceae</taxon>
        <taxon>Rhodoferax</taxon>
    </lineage>
</organism>
<dbReference type="InterPro" id="IPR002139">
    <property type="entry name" value="Ribo/fructo_kinase"/>
</dbReference>
<evidence type="ECO:0000256" key="7">
    <source>
        <dbReference type="ARBA" id="ARBA00022842"/>
    </source>
</evidence>
<comment type="caution">
    <text evidence="14">Lacks conserved residue(s) required for the propagation of feature annotation.</text>
</comment>
<dbReference type="GO" id="GO:0019303">
    <property type="term" value="P:D-ribose catabolic process"/>
    <property type="evidence" value="ECO:0007669"/>
    <property type="project" value="UniProtKB-UniPathway"/>
</dbReference>
<dbReference type="InterPro" id="IPR029056">
    <property type="entry name" value="Ribokinase-like"/>
</dbReference>
<evidence type="ECO:0000256" key="5">
    <source>
        <dbReference type="ARBA" id="ARBA00022777"/>
    </source>
</evidence>
<dbReference type="Pfam" id="PF00294">
    <property type="entry name" value="PfkB"/>
    <property type="match status" value="1"/>
</dbReference>
<dbReference type="HAMAP" id="MF_01987">
    <property type="entry name" value="Ribokinase"/>
    <property type="match status" value="1"/>
</dbReference>
<keyword evidence="3 14" id="KW-0479">Metal-binding</keyword>
<keyword evidence="9 14" id="KW-0119">Carbohydrate metabolism</keyword>
<evidence type="ECO:0000313" key="16">
    <source>
        <dbReference type="EMBL" id="OOV08702.1"/>
    </source>
</evidence>
<dbReference type="OrthoDB" id="9795789at2"/>
<feature type="active site" description="Proton acceptor" evidence="14">
    <location>
        <position position="255"/>
    </location>
</feature>
<keyword evidence="7 14" id="KW-0460">Magnesium</keyword>
<feature type="binding site" evidence="14">
    <location>
        <position position="255"/>
    </location>
    <ligand>
        <name>substrate</name>
    </ligand>
</feature>
<keyword evidence="5 14" id="KW-0418">Kinase</keyword>
<dbReference type="Proteomes" id="UP000190750">
    <property type="component" value="Unassembled WGS sequence"/>
</dbReference>
<evidence type="ECO:0000256" key="4">
    <source>
        <dbReference type="ARBA" id="ARBA00022741"/>
    </source>
</evidence>
<feature type="binding site" evidence="14">
    <location>
        <position position="288"/>
    </location>
    <ligand>
        <name>K(+)</name>
        <dbReference type="ChEBI" id="CHEBI:29103"/>
    </ligand>
</feature>
<protein>
    <recommendedName>
        <fullName evidence="12 14">Deoxyribokinase</fullName>
        <shortName evidence="14">dRK</shortName>
        <ecNumber evidence="11 14">2.7.1.229</ecNumber>
    </recommendedName>
    <alternativeName>
        <fullName evidence="13 14">ATP:2-deoxy-D-ribose 5-phosphotransferase</fullName>
    </alternativeName>
</protein>
<dbReference type="InterPro" id="IPR011611">
    <property type="entry name" value="PfkB_dom"/>
</dbReference>
<feature type="site" description="Important for substrate specificity" evidence="14">
    <location>
        <position position="12"/>
    </location>
</feature>
<evidence type="ECO:0000256" key="1">
    <source>
        <dbReference type="ARBA" id="ARBA00022490"/>
    </source>
</evidence>
<dbReference type="STRING" id="28066.RF819_20160"/>
<evidence type="ECO:0000256" key="12">
    <source>
        <dbReference type="ARBA" id="ARBA00071515"/>
    </source>
</evidence>
<comment type="cofactor">
    <cofactor evidence="14">
        <name>Mg(2+)</name>
        <dbReference type="ChEBI" id="CHEBI:18420"/>
    </cofactor>
</comment>
<feature type="binding site" evidence="14">
    <location>
        <position position="294"/>
    </location>
    <ligand>
        <name>K(+)</name>
        <dbReference type="ChEBI" id="CHEBI:29103"/>
    </ligand>
</feature>
<reference evidence="16 17" key="1">
    <citation type="submission" date="2017-01" db="EMBL/GenBank/DDBJ databases">
        <title>Genome sequencing of Rhodoferax fermentans JCM 7819.</title>
        <authorList>
            <person name="Kim Y.J."/>
            <person name="Farh M.E.-A."/>
            <person name="Yang D.-C."/>
        </authorList>
    </citation>
    <scope>NUCLEOTIDE SEQUENCE [LARGE SCALE GENOMIC DNA]</scope>
    <source>
        <strain evidence="16 17">JCM 7819</strain>
    </source>
</reference>
<keyword evidence="1 14" id="KW-0963">Cytoplasm</keyword>
<keyword evidence="2 14" id="KW-0808">Transferase</keyword>
<evidence type="ECO:0000256" key="14">
    <source>
        <dbReference type="HAMAP-Rule" id="MF_01987"/>
    </source>
</evidence>
<feature type="binding site" evidence="14">
    <location>
        <begin position="40"/>
        <end position="44"/>
    </location>
    <ligand>
        <name>substrate</name>
    </ligand>
</feature>
<keyword evidence="6 14" id="KW-0067">ATP-binding</keyword>
<evidence type="ECO:0000256" key="2">
    <source>
        <dbReference type="ARBA" id="ARBA00022679"/>
    </source>
</evidence>
<gene>
    <name evidence="14" type="primary">deoK</name>
    <name evidence="16" type="ORF">RF819_20160</name>
</gene>
<name>A0A1T1AX58_RHOFE</name>
<feature type="binding site" evidence="14">
    <location>
        <begin position="254"/>
        <end position="255"/>
    </location>
    <ligand>
        <name>ATP</name>
        <dbReference type="ChEBI" id="CHEBI:30616"/>
    </ligand>
</feature>
<evidence type="ECO:0000256" key="3">
    <source>
        <dbReference type="ARBA" id="ARBA00022723"/>
    </source>
</evidence>
<keyword evidence="4 14" id="KW-0547">Nucleotide-binding</keyword>
<comment type="catalytic activity">
    <reaction evidence="10">
        <text>2-deoxy-D-ribose + ATP = 2-deoxy-D-ribose 5-phosphate + ADP + H(+)</text>
        <dbReference type="Rhea" id="RHEA:30871"/>
        <dbReference type="ChEBI" id="CHEBI:15378"/>
        <dbReference type="ChEBI" id="CHEBI:30616"/>
        <dbReference type="ChEBI" id="CHEBI:62877"/>
        <dbReference type="ChEBI" id="CHEBI:90761"/>
        <dbReference type="ChEBI" id="CHEBI:456216"/>
        <dbReference type="EC" id="2.7.1.229"/>
    </reaction>
    <physiologicalReaction direction="left-to-right" evidence="10">
        <dbReference type="Rhea" id="RHEA:30872"/>
    </physiologicalReaction>
</comment>
<comment type="function">
    <text evidence="14">Catalyzes the ATP-dependent phosphorylation of 2-deoxy-D-ribose to 2-deoxy-D-ribose 5-phosphate (dRib-5P), allowing the use of deoxyribose as the sole carbon source.</text>
</comment>
<feature type="binding site" evidence="14">
    <location>
        <begin position="222"/>
        <end position="227"/>
    </location>
    <ligand>
        <name>ATP</name>
        <dbReference type="ChEBI" id="CHEBI:30616"/>
    </ligand>
</feature>
<dbReference type="GO" id="GO:0004747">
    <property type="term" value="F:ribokinase activity"/>
    <property type="evidence" value="ECO:0007669"/>
    <property type="project" value="UniProtKB-UniRule"/>
</dbReference>
<dbReference type="UniPathway" id="UPA00916">
    <property type="reaction ID" value="UER00889"/>
</dbReference>
<dbReference type="AlphaFoldDB" id="A0A1T1AX58"/>
<dbReference type="RefSeq" id="WP_078366591.1">
    <property type="nucleotide sequence ID" value="NZ_MTJN01000002.1"/>
</dbReference>
<dbReference type="EMBL" id="MTJN01000002">
    <property type="protein sequence ID" value="OOV08702.1"/>
    <property type="molecule type" value="Genomic_DNA"/>
</dbReference>
<feature type="binding site" evidence="14">
    <location>
        <position position="141"/>
    </location>
    <ligand>
        <name>substrate</name>
    </ligand>
</feature>
<dbReference type="PANTHER" id="PTHR10584:SF166">
    <property type="entry name" value="RIBOKINASE"/>
    <property type="match status" value="1"/>
</dbReference>
<feature type="binding site" evidence="14">
    <location>
        <position position="251"/>
    </location>
    <ligand>
        <name>K(+)</name>
        <dbReference type="ChEBI" id="CHEBI:29103"/>
    </ligand>
</feature>
<accession>A0A1T1AX58</accession>
<dbReference type="NCBIfam" id="TIGR02152">
    <property type="entry name" value="D_ribokin_bact"/>
    <property type="match status" value="1"/>
</dbReference>
<proteinExistence type="inferred from homology"/>
<sequence>MAGRIAVIGSNMVDLVTYTDRMPRKGETIEAPEFSMGFGGKGSNQAVAAARLGADVLMLTKVGDDMFGPNTRQNYINNGIDARYVDTVPGASSGVAPIFVDSSAENCIFIIKGANGQLMPADVDRAEADLKTCKLIILQLEIPLETVYHAIEFGARHGIETLLNPAPAAPDLELSKCLKASFLVPNETELATLTQMPTENTEQVVAAARVLIAKGIKTVVVTMGKKGAMLVTQDRQDFIPGFDRIKAIDTTGAGDAYIGSFAHFYVASGDVLSSLKKAALYAADAVTKPGTQKSYASAEGFAAFCQKYGV</sequence>
<comment type="subcellular location">
    <subcellularLocation>
        <location evidence="14">Cytoplasm</location>
    </subcellularLocation>
</comment>
<evidence type="ECO:0000256" key="6">
    <source>
        <dbReference type="ARBA" id="ARBA00022840"/>
    </source>
</evidence>
<dbReference type="SUPFAM" id="SSF53613">
    <property type="entry name" value="Ribokinase-like"/>
    <property type="match status" value="1"/>
</dbReference>
<evidence type="ECO:0000256" key="10">
    <source>
        <dbReference type="ARBA" id="ARBA00051363"/>
    </source>
</evidence>
<dbReference type="GO" id="GO:0046872">
    <property type="term" value="F:metal ion binding"/>
    <property type="evidence" value="ECO:0007669"/>
    <property type="project" value="UniProtKB-KW"/>
</dbReference>
<dbReference type="Gene3D" id="3.40.1190.20">
    <property type="match status" value="1"/>
</dbReference>
<dbReference type="InterPro" id="IPR011877">
    <property type="entry name" value="Ribokinase"/>
</dbReference>
<comment type="subunit">
    <text evidence="14">Homodimer.</text>
</comment>
<feature type="binding site" evidence="14">
    <location>
        <position position="285"/>
    </location>
    <ligand>
        <name>K(+)</name>
        <dbReference type="ChEBI" id="CHEBI:29103"/>
    </ligand>
</feature>
<keyword evidence="17" id="KW-1185">Reference proteome</keyword>
<evidence type="ECO:0000256" key="11">
    <source>
        <dbReference type="ARBA" id="ARBA00066926"/>
    </source>
</evidence>
<dbReference type="CDD" id="cd01174">
    <property type="entry name" value="ribokinase"/>
    <property type="match status" value="1"/>
</dbReference>
<feature type="binding site" evidence="14">
    <location>
        <position position="290"/>
    </location>
    <ligand>
        <name>K(+)</name>
        <dbReference type="ChEBI" id="CHEBI:29103"/>
    </ligand>
</feature>
<keyword evidence="8 14" id="KW-0630">Potassium</keyword>
<comment type="similarity">
    <text evidence="14">Belongs to the carbohydrate kinase PfkB family. Deoxyribokinase subfamily.</text>
</comment>
<evidence type="ECO:0000256" key="9">
    <source>
        <dbReference type="ARBA" id="ARBA00023277"/>
    </source>
</evidence>
<evidence type="ECO:0000256" key="8">
    <source>
        <dbReference type="ARBA" id="ARBA00022958"/>
    </source>
</evidence>
<feature type="binding site" evidence="14">
    <location>
        <position position="249"/>
    </location>
    <ligand>
        <name>K(+)</name>
        <dbReference type="ChEBI" id="CHEBI:29103"/>
    </ligand>
</feature>
<dbReference type="GO" id="GO:0005829">
    <property type="term" value="C:cytosol"/>
    <property type="evidence" value="ECO:0007669"/>
    <property type="project" value="TreeGrafter"/>
</dbReference>
<dbReference type="PRINTS" id="PR00990">
    <property type="entry name" value="RIBOKINASE"/>
</dbReference>
<evidence type="ECO:0000256" key="13">
    <source>
        <dbReference type="ARBA" id="ARBA00081655"/>
    </source>
</evidence>
<feature type="binding site" evidence="14">
    <location>
        <position position="186"/>
    </location>
    <ligand>
        <name>ATP</name>
        <dbReference type="ChEBI" id="CHEBI:30616"/>
    </ligand>
</feature>
<evidence type="ECO:0000259" key="15">
    <source>
        <dbReference type="Pfam" id="PF00294"/>
    </source>
</evidence>
<dbReference type="FunFam" id="3.40.1190.20:FF:000010">
    <property type="entry name" value="Ribokinase"/>
    <property type="match status" value="1"/>
</dbReference>
<comment type="caution">
    <text evidence="16">The sequence shown here is derived from an EMBL/GenBank/DDBJ whole genome shotgun (WGS) entry which is preliminary data.</text>
</comment>